<dbReference type="AlphaFoldDB" id="A0A5N6IVX5"/>
<sequence>MPLPQYQVIVTAEAEEKEEARKRRLIYIRPFILFWFNSLLAEIFFLLVATLFFSGLREMIYKVLWTLIICPLGMGGAMGGITNYFLVDYYYGKKAVWFTALLTLLVLGSCNYLCFNSSSLVPLEIPSDLHVWMVLWKTTVHRRGAEEVSQDGTLITGGLTCGQIEKSYYPGLKISTALQTIMRVIFHMACLQYWMQFQFQIRWKESGCLLESTTRGSAVL</sequence>
<feature type="transmembrane region" description="Helical" evidence="1">
    <location>
        <begin position="31"/>
        <end position="53"/>
    </location>
</feature>
<proteinExistence type="predicted"/>
<feature type="transmembrane region" description="Helical" evidence="1">
    <location>
        <begin position="59"/>
        <end position="86"/>
    </location>
</feature>
<feature type="transmembrane region" description="Helical" evidence="1">
    <location>
        <begin position="95"/>
        <end position="115"/>
    </location>
</feature>
<accession>A0A5N6IVX5</accession>
<gene>
    <name evidence="2" type="ORF">BDV30DRAFT_250940</name>
</gene>
<evidence type="ECO:0000313" key="3">
    <source>
        <dbReference type="Proteomes" id="UP000326289"/>
    </source>
</evidence>
<keyword evidence="1" id="KW-0812">Transmembrane</keyword>
<protein>
    <submittedName>
        <fullName evidence="2">Uncharacterized protein</fullName>
    </submittedName>
</protein>
<evidence type="ECO:0000313" key="2">
    <source>
        <dbReference type="EMBL" id="KAB8270059.1"/>
    </source>
</evidence>
<evidence type="ECO:0000256" key="1">
    <source>
        <dbReference type="SAM" id="Phobius"/>
    </source>
</evidence>
<dbReference type="EMBL" id="ML732836">
    <property type="protein sequence ID" value="KAB8270059.1"/>
    <property type="molecule type" value="Genomic_DNA"/>
</dbReference>
<dbReference type="Proteomes" id="UP000326289">
    <property type="component" value="Unassembled WGS sequence"/>
</dbReference>
<name>A0A5N6IVX5_9EURO</name>
<keyword evidence="1" id="KW-1133">Transmembrane helix</keyword>
<keyword evidence="3" id="KW-1185">Reference proteome</keyword>
<keyword evidence="1" id="KW-0472">Membrane</keyword>
<organism evidence="2 3">
    <name type="scientific">Aspergillus minisclerotigenes</name>
    <dbReference type="NCBI Taxonomy" id="656917"/>
    <lineage>
        <taxon>Eukaryota</taxon>
        <taxon>Fungi</taxon>
        <taxon>Dikarya</taxon>
        <taxon>Ascomycota</taxon>
        <taxon>Pezizomycotina</taxon>
        <taxon>Eurotiomycetes</taxon>
        <taxon>Eurotiomycetidae</taxon>
        <taxon>Eurotiales</taxon>
        <taxon>Aspergillaceae</taxon>
        <taxon>Aspergillus</taxon>
        <taxon>Aspergillus subgen. Circumdati</taxon>
    </lineage>
</organism>
<reference evidence="2 3" key="1">
    <citation type="submission" date="2019-04" db="EMBL/GenBank/DDBJ databases">
        <title>Fungal friends and foes A comparative genomics study of 23 Aspergillus species from section Flavi.</title>
        <authorList>
            <consortium name="DOE Joint Genome Institute"/>
            <person name="Kjaerbolling I."/>
            <person name="Vesth T.C."/>
            <person name="Frisvad J.C."/>
            <person name="Nybo J.L."/>
            <person name="Theobald S."/>
            <person name="Kildgaard S."/>
            <person name="Petersen T.I."/>
            <person name="Kuo A."/>
            <person name="Sato A."/>
            <person name="Lyhne E.K."/>
            <person name="Kogle M.E."/>
            <person name="Wiebenga A."/>
            <person name="Kun R.S."/>
            <person name="Lubbers R.J."/>
            <person name="Makela M.R."/>
            <person name="Barry K."/>
            <person name="Chovatia M."/>
            <person name="Clum A."/>
            <person name="Daum C."/>
            <person name="Haridas S."/>
            <person name="He G."/>
            <person name="LaButti K."/>
            <person name="Lipzen A."/>
            <person name="Mondo S."/>
            <person name="Pangilinan J."/>
            <person name="Riley R."/>
            <person name="Salamov A."/>
            <person name="Simmons B.A."/>
            <person name="Magnuson J.K."/>
            <person name="Henrissat B."/>
            <person name="Mortensen U.H."/>
            <person name="Larsen T.O."/>
            <person name="De vries R.P."/>
            <person name="Grigoriev I.V."/>
            <person name="Machida M."/>
            <person name="Baker S.E."/>
            <person name="Andersen M.R."/>
        </authorList>
    </citation>
    <scope>NUCLEOTIDE SEQUENCE [LARGE SCALE GENOMIC DNA]</scope>
    <source>
        <strain evidence="2 3">CBS 117635</strain>
    </source>
</reference>